<keyword evidence="5" id="KW-0812">Transmembrane</keyword>
<dbReference type="GO" id="GO:0016491">
    <property type="term" value="F:oxidoreductase activity"/>
    <property type="evidence" value="ECO:0007669"/>
    <property type="project" value="InterPro"/>
</dbReference>
<keyword evidence="2" id="KW-0201">Cytochrome c-type biogenesis</keyword>
<feature type="domain" description="Thioredoxin" evidence="6">
    <location>
        <begin position="49"/>
        <end position="196"/>
    </location>
</feature>
<evidence type="ECO:0000256" key="5">
    <source>
        <dbReference type="SAM" id="Phobius"/>
    </source>
</evidence>
<dbReference type="PROSITE" id="PS51352">
    <property type="entry name" value="THIOREDOXIN_2"/>
    <property type="match status" value="1"/>
</dbReference>
<name>A0A382ZDA8_9ZZZZ</name>
<gene>
    <name evidence="7" type="ORF">METZ01_LOCUS445939</name>
</gene>
<evidence type="ECO:0000256" key="1">
    <source>
        <dbReference type="ARBA" id="ARBA00004196"/>
    </source>
</evidence>
<dbReference type="PANTHER" id="PTHR42852">
    <property type="entry name" value="THIOL:DISULFIDE INTERCHANGE PROTEIN DSBE"/>
    <property type="match status" value="1"/>
</dbReference>
<reference evidence="7" key="1">
    <citation type="submission" date="2018-05" db="EMBL/GenBank/DDBJ databases">
        <authorList>
            <person name="Lanie J.A."/>
            <person name="Ng W.-L."/>
            <person name="Kazmierczak K.M."/>
            <person name="Andrzejewski T.M."/>
            <person name="Davidsen T.M."/>
            <person name="Wayne K.J."/>
            <person name="Tettelin H."/>
            <person name="Glass J.I."/>
            <person name="Rusch D."/>
            <person name="Podicherti R."/>
            <person name="Tsui H.-C.T."/>
            <person name="Winkler M.E."/>
        </authorList>
    </citation>
    <scope>NUCLEOTIDE SEQUENCE</scope>
</reference>
<sequence>VAKQKTNWDNLVENISQNEWYDTILDNKVLFGIGTVVMLILAIILYGMVGGNNEAPDFTLRDTEGVTFSLSEYEGKKVVILDFMFSTCEPCEKLVKEAIEPYSKKMDNNEVVIISVSVFGEDSEKTLREYAEGYGWRHALDIDPNNSENKGEVTLDYKVTGTPKIFIIDKKGEMTYSHTGPISESELSNEVKKAQTGQGGVVNLQQSSIFLFAVGAGVMVFFSPCSFPMLPGY</sequence>
<dbReference type="GO" id="GO:0030313">
    <property type="term" value="C:cell envelope"/>
    <property type="evidence" value="ECO:0007669"/>
    <property type="project" value="UniProtKB-SubCell"/>
</dbReference>
<keyword evidence="5" id="KW-0472">Membrane</keyword>
<evidence type="ECO:0000313" key="7">
    <source>
        <dbReference type="EMBL" id="SVD93085.1"/>
    </source>
</evidence>
<keyword evidence="5" id="KW-1133">Transmembrane helix</keyword>
<dbReference type="SUPFAM" id="SSF52833">
    <property type="entry name" value="Thioredoxin-like"/>
    <property type="match status" value="1"/>
</dbReference>
<feature type="non-terminal residue" evidence="7">
    <location>
        <position position="233"/>
    </location>
</feature>
<dbReference type="CDD" id="cd02966">
    <property type="entry name" value="TlpA_like_family"/>
    <property type="match status" value="1"/>
</dbReference>
<dbReference type="InterPro" id="IPR013766">
    <property type="entry name" value="Thioredoxin_domain"/>
</dbReference>
<dbReference type="PANTHER" id="PTHR42852:SF6">
    <property type="entry name" value="THIOL:DISULFIDE INTERCHANGE PROTEIN DSBE"/>
    <property type="match status" value="1"/>
</dbReference>
<proteinExistence type="predicted"/>
<comment type="subcellular location">
    <subcellularLocation>
        <location evidence="1">Cell envelope</location>
    </subcellularLocation>
</comment>
<dbReference type="EMBL" id="UINC01182715">
    <property type="protein sequence ID" value="SVD93085.1"/>
    <property type="molecule type" value="Genomic_DNA"/>
</dbReference>
<keyword evidence="4" id="KW-0676">Redox-active center</keyword>
<protein>
    <recommendedName>
        <fullName evidence="6">Thioredoxin domain-containing protein</fullName>
    </recommendedName>
</protein>
<dbReference type="GO" id="GO:0016209">
    <property type="term" value="F:antioxidant activity"/>
    <property type="evidence" value="ECO:0007669"/>
    <property type="project" value="InterPro"/>
</dbReference>
<evidence type="ECO:0000256" key="2">
    <source>
        <dbReference type="ARBA" id="ARBA00022748"/>
    </source>
</evidence>
<dbReference type="AlphaFoldDB" id="A0A382ZDA8"/>
<feature type="transmembrane region" description="Helical" evidence="5">
    <location>
        <begin position="209"/>
        <end position="230"/>
    </location>
</feature>
<organism evidence="7">
    <name type="scientific">marine metagenome</name>
    <dbReference type="NCBI Taxonomy" id="408172"/>
    <lineage>
        <taxon>unclassified sequences</taxon>
        <taxon>metagenomes</taxon>
        <taxon>ecological metagenomes</taxon>
    </lineage>
</organism>
<feature type="non-terminal residue" evidence="7">
    <location>
        <position position="1"/>
    </location>
</feature>
<dbReference type="InterPro" id="IPR050553">
    <property type="entry name" value="Thioredoxin_ResA/DsbE_sf"/>
</dbReference>
<dbReference type="GO" id="GO:0017004">
    <property type="term" value="P:cytochrome complex assembly"/>
    <property type="evidence" value="ECO:0007669"/>
    <property type="project" value="UniProtKB-KW"/>
</dbReference>
<dbReference type="Gene3D" id="3.40.30.10">
    <property type="entry name" value="Glutaredoxin"/>
    <property type="match status" value="1"/>
</dbReference>
<keyword evidence="3" id="KW-1015">Disulfide bond</keyword>
<dbReference type="InterPro" id="IPR000866">
    <property type="entry name" value="AhpC/TSA"/>
</dbReference>
<feature type="transmembrane region" description="Helical" evidence="5">
    <location>
        <begin position="29"/>
        <end position="49"/>
    </location>
</feature>
<dbReference type="InterPro" id="IPR036249">
    <property type="entry name" value="Thioredoxin-like_sf"/>
</dbReference>
<evidence type="ECO:0000259" key="6">
    <source>
        <dbReference type="PROSITE" id="PS51352"/>
    </source>
</evidence>
<evidence type="ECO:0000256" key="3">
    <source>
        <dbReference type="ARBA" id="ARBA00023157"/>
    </source>
</evidence>
<dbReference type="Pfam" id="PF00578">
    <property type="entry name" value="AhpC-TSA"/>
    <property type="match status" value="1"/>
</dbReference>
<accession>A0A382ZDA8</accession>
<evidence type="ECO:0000256" key="4">
    <source>
        <dbReference type="ARBA" id="ARBA00023284"/>
    </source>
</evidence>